<protein>
    <recommendedName>
        <fullName evidence="5">50S ribosomal protein L30</fullName>
    </recommendedName>
</protein>
<dbReference type="RefSeq" id="WP_272102124.1">
    <property type="nucleotide sequence ID" value="NZ_JAQNDK010000005.1"/>
</dbReference>
<keyword evidence="3 6" id="KW-0689">Ribosomal protein</keyword>
<keyword evidence="4 6" id="KW-0687">Ribonucleoprotein</keyword>
<sequence>MKLRVRQKASNIGQVEHTRKIIKGLGLRGPGSEVVVANTPSFRGMVKKILHLVEVEEVADGATSSKA</sequence>
<evidence type="ECO:0000256" key="3">
    <source>
        <dbReference type="ARBA" id="ARBA00022980"/>
    </source>
</evidence>
<evidence type="ECO:0000313" key="8">
    <source>
        <dbReference type="EMBL" id="MDC0683987.1"/>
    </source>
</evidence>
<dbReference type="NCBIfam" id="TIGR01308">
    <property type="entry name" value="rpmD_bact"/>
    <property type="match status" value="1"/>
</dbReference>
<dbReference type="Gene3D" id="3.30.1390.20">
    <property type="entry name" value="Ribosomal protein L30, ferredoxin-like fold domain"/>
    <property type="match status" value="1"/>
</dbReference>
<organism evidence="8 9">
    <name type="scientific">Sorangium atrum</name>
    <dbReference type="NCBI Taxonomy" id="2995308"/>
    <lineage>
        <taxon>Bacteria</taxon>
        <taxon>Pseudomonadati</taxon>
        <taxon>Myxococcota</taxon>
        <taxon>Polyangia</taxon>
        <taxon>Polyangiales</taxon>
        <taxon>Polyangiaceae</taxon>
        <taxon>Sorangium</taxon>
    </lineage>
</organism>
<dbReference type="Proteomes" id="UP001217485">
    <property type="component" value="Unassembled WGS sequence"/>
</dbReference>
<evidence type="ECO:0000256" key="1">
    <source>
        <dbReference type="ARBA" id="ARBA00007594"/>
    </source>
</evidence>
<name>A0ABT5CC31_9BACT</name>
<evidence type="ECO:0000256" key="4">
    <source>
        <dbReference type="ARBA" id="ARBA00023274"/>
    </source>
</evidence>
<dbReference type="PIRSF" id="PIRSF002211">
    <property type="entry name" value="Ribosomal_L30_bac-type"/>
    <property type="match status" value="1"/>
</dbReference>
<reference evidence="8 9" key="1">
    <citation type="submission" date="2023-01" db="EMBL/GenBank/DDBJ databases">
        <title>Minimal conservation of predation-associated metabolite biosynthetic gene clusters underscores biosynthetic potential of Myxococcota including descriptions for ten novel species: Archangium lansinium sp. nov., Myxococcus landrumus sp. nov., Nannocystis bai.</title>
        <authorList>
            <person name="Ahearne A."/>
            <person name="Stevens C."/>
            <person name="Dowd S."/>
        </authorList>
    </citation>
    <scope>NUCLEOTIDE SEQUENCE [LARGE SCALE GENOMIC DNA]</scope>
    <source>
        <strain evidence="8 9">WIWO2</strain>
    </source>
</reference>
<accession>A0ABT5CC31</accession>
<gene>
    <name evidence="8" type="primary">rpmD</name>
    <name evidence="8" type="ORF">POL72_40055</name>
</gene>
<comment type="subunit">
    <text evidence="2">Part of the 50S ribosomal subunit.</text>
</comment>
<dbReference type="InterPro" id="IPR036919">
    <property type="entry name" value="Ribo_uL30_ferredoxin-like_sf"/>
</dbReference>
<evidence type="ECO:0000256" key="2">
    <source>
        <dbReference type="ARBA" id="ARBA00011838"/>
    </source>
</evidence>
<dbReference type="SUPFAM" id="SSF55129">
    <property type="entry name" value="Ribosomal protein L30p/L7e"/>
    <property type="match status" value="1"/>
</dbReference>
<dbReference type="GO" id="GO:0005840">
    <property type="term" value="C:ribosome"/>
    <property type="evidence" value="ECO:0007669"/>
    <property type="project" value="UniProtKB-KW"/>
</dbReference>
<dbReference type="InterPro" id="IPR016082">
    <property type="entry name" value="Ribosomal_uL30_ferredoxin-like"/>
</dbReference>
<comment type="caution">
    <text evidence="8">The sequence shown here is derived from an EMBL/GenBank/DDBJ whole genome shotgun (WGS) entry which is preliminary data.</text>
</comment>
<keyword evidence="9" id="KW-1185">Reference proteome</keyword>
<dbReference type="HAMAP" id="MF_01371_B">
    <property type="entry name" value="Ribosomal_uL30_B"/>
    <property type="match status" value="1"/>
</dbReference>
<evidence type="ECO:0000256" key="5">
    <source>
        <dbReference type="ARBA" id="ARBA00035492"/>
    </source>
</evidence>
<evidence type="ECO:0000259" key="7">
    <source>
        <dbReference type="Pfam" id="PF00327"/>
    </source>
</evidence>
<feature type="domain" description="Large ribosomal subunit protein uL30-like ferredoxin-like fold" evidence="7">
    <location>
        <begin position="3"/>
        <end position="53"/>
    </location>
</feature>
<comment type="similarity">
    <text evidence="1 6">Belongs to the universal ribosomal protein uL30 family.</text>
</comment>
<dbReference type="Pfam" id="PF00327">
    <property type="entry name" value="Ribosomal_L30"/>
    <property type="match status" value="1"/>
</dbReference>
<evidence type="ECO:0000256" key="6">
    <source>
        <dbReference type="RuleBase" id="RU003734"/>
    </source>
</evidence>
<dbReference type="EMBL" id="JAQNDK010000005">
    <property type="protein sequence ID" value="MDC0683987.1"/>
    <property type="molecule type" value="Genomic_DNA"/>
</dbReference>
<dbReference type="PROSITE" id="PS00634">
    <property type="entry name" value="RIBOSOMAL_L30"/>
    <property type="match status" value="1"/>
</dbReference>
<dbReference type="CDD" id="cd01658">
    <property type="entry name" value="Ribosomal_L30"/>
    <property type="match status" value="1"/>
</dbReference>
<proteinExistence type="inferred from homology"/>
<evidence type="ECO:0000313" key="9">
    <source>
        <dbReference type="Proteomes" id="UP001217485"/>
    </source>
</evidence>
<dbReference type="InterPro" id="IPR005996">
    <property type="entry name" value="Ribosomal_uL30_bac-type"/>
</dbReference>
<dbReference type="InterPro" id="IPR018038">
    <property type="entry name" value="Ribosomal_uL30_CS"/>
</dbReference>